<proteinExistence type="inferred from homology"/>
<dbReference type="EC" id="3.4.11.1" evidence="8"/>
<dbReference type="Gene3D" id="3.40.630.10">
    <property type="entry name" value="Zn peptidases"/>
    <property type="match status" value="1"/>
</dbReference>
<keyword evidence="5 8" id="KW-0645">Protease</keyword>
<accession>A0AAE2YRR2</accession>
<feature type="binding site" evidence="8">
    <location>
        <position position="270"/>
    </location>
    <ligand>
        <name>Mn(2+)</name>
        <dbReference type="ChEBI" id="CHEBI:29035"/>
        <label>2</label>
    </ligand>
</feature>
<comment type="catalytic activity">
    <reaction evidence="1 8">
        <text>Release of an N-terminal amino acid, Xaa-|-Yaa-, in which Xaa is preferably Leu, but may be other amino acids including Pro although not Arg or Lys, and Yaa may be Pro. Amino acid amides and methyl esters are also readily hydrolyzed, but rates on arylamides are exceedingly low.</text>
        <dbReference type="EC" id="3.4.11.1"/>
    </reaction>
</comment>
<feature type="binding site" evidence="8">
    <location>
        <position position="275"/>
    </location>
    <ligand>
        <name>Mn(2+)</name>
        <dbReference type="ChEBI" id="CHEBI:29035"/>
        <label>2</label>
    </ligand>
</feature>
<keyword evidence="8" id="KW-0963">Cytoplasm</keyword>
<comment type="subcellular location">
    <subcellularLocation>
        <location evidence="8">Cytoplasm</location>
    </subcellularLocation>
</comment>
<evidence type="ECO:0000256" key="6">
    <source>
        <dbReference type="ARBA" id="ARBA00022801"/>
    </source>
</evidence>
<evidence type="ECO:0000256" key="1">
    <source>
        <dbReference type="ARBA" id="ARBA00000135"/>
    </source>
</evidence>
<feature type="binding site" evidence="8">
    <location>
        <position position="275"/>
    </location>
    <ligand>
        <name>Mn(2+)</name>
        <dbReference type="ChEBI" id="CHEBI:29035"/>
        <label>1</label>
    </ligand>
</feature>
<evidence type="ECO:0000313" key="11">
    <source>
        <dbReference type="Proteomes" id="UP001197378"/>
    </source>
</evidence>
<dbReference type="EMBL" id="JAAXYO010000180">
    <property type="protein sequence ID" value="MBU2789025.1"/>
    <property type="molecule type" value="Genomic_DNA"/>
</dbReference>
<dbReference type="InterPro" id="IPR011356">
    <property type="entry name" value="Leucine_aapep/pepB"/>
</dbReference>
<evidence type="ECO:0000259" key="9">
    <source>
        <dbReference type="PROSITE" id="PS00631"/>
    </source>
</evidence>
<dbReference type="InterPro" id="IPR023042">
    <property type="entry name" value="Peptidase_M17_leu_NH2_pept"/>
</dbReference>
<name>A0AAE2YRR2_9PROT</name>
<dbReference type="Pfam" id="PF02789">
    <property type="entry name" value="Peptidase_M17_N"/>
    <property type="match status" value="1"/>
</dbReference>
<feature type="domain" description="Cytosol aminopeptidase" evidence="9">
    <location>
        <begin position="350"/>
        <end position="357"/>
    </location>
</feature>
<reference evidence="10" key="1">
    <citation type="journal article" date="2021" name="ISME J.">
        <title>Genomic evolution of the class Acidithiobacillia: deep-branching Proteobacteria living in extreme acidic conditions.</title>
        <authorList>
            <person name="Moya-Beltran A."/>
            <person name="Beard S."/>
            <person name="Rojas-Villalobos C."/>
            <person name="Issotta F."/>
            <person name="Gallardo Y."/>
            <person name="Ulloa R."/>
            <person name="Giaveno A."/>
            <person name="Degli Esposti M."/>
            <person name="Johnson D.B."/>
            <person name="Quatrini R."/>
        </authorList>
    </citation>
    <scope>NUCLEOTIDE SEQUENCE</scope>
    <source>
        <strain evidence="10">VAN18-1</strain>
    </source>
</reference>
<comment type="similarity">
    <text evidence="3 8">Belongs to the peptidase M17 family.</text>
</comment>
<feature type="binding site" evidence="8">
    <location>
        <position position="354"/>
    </location>
    <ligand>
        <name>Mn(2+)</name>
        <dbReference type="ChEBI" id="CHEBI:29035"/>
        <label>2</label>
    </ligand>
</feature>
<feature type="binding site" evidence="8">
    <location>
        <position position="354"/>
    </location>
    <ligand>
        <name>Mn(2+)</name>
        <dbReference type="ChEBI" id="CHEBI:29035"/>
        <label>1</label>
    </ligand>
</feature>
<keyword evidence="6 8" id="KW-0378">Hydrolase</keyword>
<keyword evidence="4 8" id="KW-0031">Aminopeptidase</keyword>
<comment type="catalytic activity">
    <reaction evidence="2 8">
        <text>Release of an N-terminal amino acid, preferentially leucine, but not glutamic or aspartic acids.</text>
        <dbReference type="EC" id="3.4.11.10"/>
    </reaction>
</comment>
<comment type="function">
    <text evidence="8">Presumably involved in the processing and regular turnover of intracellular proteins. Catalyzes the removal of unsubstituted N-terminal amino acids from various peptides.</text>
</comment>
<dbReference type="EC" id="3.4.11.10" evidence="8"/>
<dbReference type="NCBIfam" id="NF002074">
    <property type="entry name" value="PRK00913.1-4"/>
    <property type="match status" value="1"/>
</dbReference>
<sequence length="499" mass="53456">MEISLQQNVTLSEPCACLVLACHENDQLGANAQKIDEQSDGFLSRFLASGDFTAEPGQCQLLYGVPNVGAERVLLVGVGGGEKLAEGKLQKAARSLGQVVARAQLTELCLALGDVAVARRSPAAAMELWLRGILDAQYRFDQHKEPARHPRRNLENIRVLVAGKLDAEAEREMQQALAVAHAISRASDWARDLANQPGNICTPSWLAEQAQEMASSRGIEAEILGPAEMQELGMHLLLGVAQGSRQEPRLIVLHYRGGAEDAAPIVLVGKGLTFDAGGISLKPADKMDEMKYDMCGGAAALAAIQAAADLKLPLNITVIVPASENLPDGQATKPGDIHRSMAGLTVEIINTDAEGRLILADALTYAKRFHPDVVIDMATLTGACIIALGHQTAAVLGNHEGLVAELLHAGRSSQDRAWELPLFDEYQEQLKSPFADLSNVGGRPAGTITAACFLSRFTEDYRWAHLDIAGVAWQSGEHKGATGRPVPLLVHFLRQRALA</sequence>
<dbReference type="InterPro" id="IPR000819">
    <property type="entry name" value="Peptidase_M17_C"/>
</dbReference>
<evidence type="ECO:0000313" key="10">
    <source>
        <dbReference type="EMBL" id="MBU2789025.1"/>
    </source>
</evidence>
<dbReference type="SUPFAM" id="SSF52949">
    <property type="entry name" value="Macro domain-like"/>
    <property type="match status" value="1"/>
</dbReference>
<dbReference type="PRINTS" id="PR00481">
    <property type="entry name" value="LAMNOPPTDASE"/>
</dbReference>
<dbReference type="SUPFAM" id="SSF53187">
    <property type="entry name" value="Zn-dependent exopeptidases"/>
    <property type="match status" value="1"/>
</dbReference>
<comment type="caution">
    <text evidence="10">The sequence shown here is derived from an EMBL/GenBank/DDBJ whole genome shotgun (WGS) entry which is preliminary data.</text>
</comment>
<dbReference type="GO" id="GO:0005737">
    <property type="term" value="C:cytoplasm"/>
    <property type="evidence" value="ECO:0007669"/>
    <property type="project" value="UniProtKB-SubCell"/>
</dbReference>
<keyword evidence="7 8" id="KW-0464">Manganese</keyword>
<dbReference type="PANTHER" id="PTHR11963">
    <property type="entry name" value="LEUCINE AMINOPEPTIDASE-RELATED"/>
    <property type="match status" value="1"/>
</dbReference>
<feature type="active site" evidence="8">
    <location>
        <position position="356"/>
    </location>
</feature>
<dbReference type="Proteomes" id="UP001197378">
    <property type="component" value="Unassembled WGS sequence"/>
</dbReference>
<dbReference type="NCBIfam" id="NF002073">
    <property type="entry name" value="PRK00913.1-2"/>
    <property type="match status" value="1"/>
</dbReference>
<evidence type="ECO:0000256" key="3">
    <source>
        <dbReference type="ARBA" id="ARBA00009528"/>
    </source>
</evidence>
<feature type="binding site" evidence="8">
    <location>
        <position position="352"/>
    </location>
    <ligand>
        <name>Mn(2+)</name>
        <dbReference type="ChEBI" id="CHEBI:29035"/>
        <label>1</label>
    </ligand>
</feature>
<dbReference type="InterPro" id="IPR043472">
    <property type="entry name" value="Macro_dom-like"/>
</dbReference>
<evidence type="ECO:0000256" key="2">
    <source>
        <dbReference type="ARBA" id="ARBA00000967"/>
    </source>
</evidence>
<protein>
    <recommendedName>
        <fullName evidence="8">Probable cytosol aminopeptidase</fullName>
        <ecNumber evidence="8">3.4.11.1</ecNumber>
    </recommendedName>
    <alternativeName>
        <fullName evidence="8">Leucine aminopeptidase</fullName>
        <shortName evidence="8">LAP</shortName>
        <ecNumber evidence="8">3.4.11.10</ecNumber>
    </alternativeName>
    <alternativeName>
        <fullName evidence="8">Leucyl aminopeptidase</fullName>
    </alternativeName>
</protein>
<comment type="cofactor">
    <cofactor evidence="8">
        <name>Mn(2+)</name>
        <dbReference type="ChEBI" id="CHEBI:29035"/>
    </cofactor>
    <text evidence="8">Binds 2 manganese ions per subunit.</text>
</comment>
<dbReference type="Pfam" id="PF00883">
    <property type="entry name" value="Peptidase_M17"/>
    <property type="match status" value="1"/>
</dbReference>
<dbReference type="RefSeq" id="WP_215870998.1">
    <property type="nucleotide sequence ID" value="NZ_JAAXYO010000180.1"/>
</dbReference>
<feature type="active site" evidence="8">
    <location>
        <position position="282"/>
    </location>
</feature>
<keyword evidence="11" id="KW-1185">Reference proteome</keyword>
<dbReference type="CDD" id="cd00433">
    <property type="entry name" value="Peptidase_M17"/>
    <property type="match status" value="1"/>
</dbReference>
<dbReference type="AlphaFoldDB" id="A0AAE2YRR2"/>
<dbReference type="Gene3D" id="3.40.220.10">
    <property type="entry name" value="Leucine Aminopeptidase, subunit E, domain 1"/>
    <property type="match status" value="1"/>
</dbReference>
<evidence type="ECO:0000256" key="8">
    <source>
        <dbReference type="HAMAP-Rule" id="MF_00181"/>
    </source>
</evidence>
<gene>
    <name evidence="8" type="primary">pepA</name>
    <name evidence="10" type="ORF">HFQ13_12565</name>
</gene>
<dbReference type="PANTHER" id="PTHR11963:SF23">
    <property type="entry name" value="CYTOSOL AMINOPEPTIDASE"/>
    <property type="match status" value="1"/>
</dbReference>
<feature type="binding site" evidence="8">
    <location>
        <position position="293"/>
    </location>
    <ligand>
        <name>Mn(2+)</name>
        <dbReference type="ChEBI" id="CHEBI:29035"/>
        <label>2</label>
    </ligand>
</feature>
<evidence type="ECO:0000256" key="4">
    <source>
        <dbReference type="ARBA" id="ARBA00022438"/>
    </source>
</evidence>
<dbReference type="PROSITE" id="PS00631">
    <property type="entry name" value="CYTOSOL_AP"/>
    <property type="match status" value="1"/>
</dbReference>
<keyword evidence="8" id="KW-0479">Metal-binding</keyword>
<dbReference type="GO" id="GO:0006508">
    <property type="term" value="P:proteolysis"/>
    <property type="evidence" value="ECO:0007669"/>
    <property type="project" value="UniProtKB-KW"/>
</dbReference>
<dbReference type="GO" id="GO:0030145">
    <property type="term" value="F:manganese ion binding"/>
    <property type="evidence" value="ECO:0007669"/>
    <property type="project" value="UniProtKB-UniRule"/>
</dbReference>
<organism evidence="10 11">
    <name type="scientific">Igneacidithiobacillus copahuensis</name>
    <dbReference type="NCBI Taxonomy" id="2724909"/>
    <lineage>
        <taxon>Bacteria</taxon>
        <taxon>Pseudomonadati</taxon>
        <taxon>Pseudomonadota</taxon>
        <taxon>Acidithiobacillia</taxon>
        <taxon>Acidithiobacillales</taxon>
        <taxon>Acidithiobacillaceae</taxon>
        <taxon>Igneacidithiobacillus</taxon>
    </lineage>
</organism>
<dbReference type="InterPro" id="IPR008283">
    <property type="entry name" value="Peptidase_M17_N"/>
</dbReference>
<dbReference type="GO" id="GO:0070006">
    <property type="term" value="F:metalloaminopeptidase activity"/>
    <property type="evidence" value="ECO:0007669"/>
    <property type="project" value="InterPro"/>
</dbReference>
<evidence type="ECO:0000256" key="7">
    <source>
        <dbReference type="ARBA" id="ARBA00023211"/>
    </source>
</evidence>
<evidence type="ECO:0000256" key="5">
    <source>
        <dbReference type="ARBA" id="ARBA00022670"/>
    </source>
</evidence>
<dbReference type="HAMAP" id="MF_00181">
    <property type="entry name" value="Cytosol_peptidase_M17"/>
    <property type="match status" value="1"/>
</dbReference>